<comment type="similarity">
    <text evidence="2 9">Belongs to the UQCRB/QCR7 family.</text>
</comment>
<keyword evidence="11" id="KW-1185">Reference proteome</keyword>
<keyword evidence="8 9" id="KW-0472">Membrane</keyword>
<keyword evidence="6 9" id="KW-0249">Electron transport</keyword>
<dbReference type="PIRSF" id="PIRSF000022">
    <property type="entry name" value="Bc1_14K"/>
    <property type="match status" value="1"/>
</dbReference>
<evidence type="ECO:0000313" key="11">
    <source>
        <dbReference type="Proteomes" id="UP001217754"/>
    </source>
</evidence>
<dbReference type="GO" id="GO:0005743">
    <property type="term" value="C:mitochondrial inner membrane"/>
    <property type="evidence" value="ECO:0007669"/>
    <property type="project" value="UniProtKB-SubCell"/>
</dbReference>
<dbReference type="Proteomes" id="UP001217754">
    <property type="component" value="Chromosome 5"/>
</dbReference>
<keyword evidence="7 9" id="KW-0496">Mitochondrion</keyword>
<keyword evidence="4 9" id="KW-0679">Respiratory chain</keyword>
<evidence type="ECO:0000313" key="10">
    <source>
        <dbReference type="EMBL" id="WFD40062.1"/>
    </source>
</evidence>
<comment type="subcellular location">
    <subcellularLocation>
        <location evidence="1">Mitochondrion inner membrane</location>
        <topology evidence="1">Peripheral membrane protein</topology>
        <orientation evidence="1">Matrix side</orientation>
    </subcellularLocation>
</comment>
<evidence type="ECO:0000256" key="9">
    <source>
        <dbReference type="PIRNR" id="PIRNR000022"/>
    </source>
</evidence>
<evidence type="ECO:0000256" key="6">
    <source>
        <dbReference type="ARBA" id="ARBA00022982"/>
    </source>
</evidence>
<dbReference type="GO" id="GO:0006122">
    <property type="term" value="P:mitochondrial electron transport, ubiquinol to cytochrome c"/>
    <property type="evidence" value="ECO:0007669"/>
    <property type="project" value="InterPro"/>
</dbReference>
<evidence type="ECO:0000256" key="1">
    <source>
        <dbReference type="ARBA" id="ARBA00004443"/>
    </source>
</evidence>
<dbReference type="Pfam" id="PF02271">
    <property type="entry name" value="UCR_14kD"/>
    <property type="match status" value="1"/>
</dbReference>
<protein>
    <recommendedName>
        <fullName evidence="9">Cytochrome b-c1 complex subunit 7</fullName>
    </recommendedName>
</protein>
<evidence type="ECO:0000256" key="7">
    <source>
        <dbReference type="ARBA" id="ARBA00023128"/>
    </source>
</evidence>
<evidence type="ECO:0000256" key="5">
    <source>
        <dbReference type="ARBA" id="ARBA00022792"/>
    </source>
</evidence>
<name>A0AAF0JAQ1_9BASI</name>
<keyword evidence="3 9" id="KW-0813">Transport</keyword>
<organism evidence="10 11">
    <name type="scientific">Malassezia japonica</name>
    <dbReference type="NCBI Taxonomy" id="223818"/>
    <lineage>
        <taxon>Eukaryota</taxon>
        <taxon>Fungi</taxon>
        <taxon>Dikarya</taxon>
        <taxon>Basidiomycota</taxon>
        <taxon>Ustilaginomycotina</taxon>
        <taxon>Malasseziomycetes</taxon>
        <taxon>Malasseziales</taxon>
        <taxon>Malasseziaceae</taxon>
        <taxon>Malassezia</taxon>
    </lineage>
</organism>
<dbReference type="GeneID" id="85226695"/>
<dbReference type="EMBL" id="CP119962">
    <property type="protein sequence ID" value="WFD40062.1"/>
    <property type="molecule type" value="Genomic_DNA"/>
</dbReference>
<dbReference type="InterPro" id="IPR003197">
    <property type="entry name" value="QCR7"/>
</dbReference>
<dbReference type="FunFam" id="1.10.1090.10:FF:000001">
    <property type="entry name" value="Cytochrome b-c1 complex subunit 7"/>
    <property type="match status" value="1"/>
</dbReference>
<dbReference type="SUPFAM" id="SSF81524">
    <property type="entry name" value="14 kDa protein of cytochrome bc1 complex (Ubiquinol-cytochrome c reductase)"/>
    <property type="match status" value="1"/>
</dbReference>
<proteinExistence type="inferred from homology"/>
<reference evidence="10" key="1">
    <citation type="submission" date="2023-03" db="EMBL/GenBank/DDBJ databases">
        <title>Mating type loci evolution in Malassezia.</title>
        <authorList>
            <person name="Coelho M.A."/>
        </authorList>
    </citation>
    <scope>NUCLEOTIDE SEQUENCE</scope>
    <source>
        <strain evidence="10">CBS 9431</strain>
    </source>
</reference>
<dbReference type="AlphaFoldDB" id="A0AAF0JAQ1"/>
<dbReference type="InterPro" id="IPR036544">
    <property type="entry name" value="QCR7_sf"/>
</dbReference>
<gene>
    <name evidence="10" type="primary">QCR7</name>
    <name evidence="10" type="ORF">MJAP1_003044</name>
</gene>
<dbReference type="Gene3D" id="1.10.1090.10">
    <property type="entry name" value="Cytochrome b-c1 complex subunit 7"/>
    <property type="match status" value="1"/>
</dbReference>
<comment type="function">
    <text evidence="9">Component of the ubiquinol-cytochrome c oxidoreductase, a multisubunit transmembrane complex that is part of the mitochondrial electron transport chain which drives oxidative phosphorylation.</text>
</comment>
<evidence type="ECO:0000256" key="3">
    <source>
        <dbReference type="ARBA" id="ARBA00022448"/>
    </source>
</evidence>
<evidence type="ECO:0000256" key="8">
    <source>
        <dbReference type="ARBA" id="ARBA00023136"/>
    </source>
</evidence>
<sequence>MASKSISLANFIQSSPTLLKLVQPVANAYAQTAGYRQFGLRYDDLLEEENHQMQKAISRLEPIEGYDRAYRMRRAVQCSILQRNLPKEQWITPEDDVRYITPLVEQIQKADDERANFDTMKVTKSSH</sequence>
<dbReference type="RefSeq" id="XP_060122959.1">
    <property type="nucleotide sequence ID" value="XM_060266976.1"/>
</dbReference>
<dbReference type="GO" id="GO:0045275">
    <property type="term" value="C:respiratory chain complex III"/>
    <property type="evidence" value="ECO:0007669"/>
    <property type="project" value="InterPro"/>
</dbReference>
<keyword evidence="5 9" id="KW-0999">Mitochondrion inner membrane</keyword>
<evidence type="ECO:0000256" key="4">
    <source>
        <dbReference type="ARBA" id="ARBA00022660"/>
    </source>
</evidence>
<evidence type="ECO:0000256" key="2">
    <source>
        <dbReference type="ARBA" id="ARBA00008554"/>
    </source>
</evidence>
<accession>A0AAF0JAQ1</accession>
<dbReference type="PANTHER" id="PTHR12022">
    <property type="entry name" value="UBIQUINOL-CYTOCHROME C REDUCTASE COMPLEX 14 KD PROTEIN"/>
    <property type="match status" value="1"/>
</dbReference>
<dbReference type="PANTHER" id="PTHR12022:SF0">
    <property type="entry name" value="CYTOCHROME B-C1 COMPLEX SUBUNIT 7"/>
    <property type="match status" value="1"/>
</dbReference>